<evidence type="ECO:0000313" key="3">
    <source>
        <dbReference type="WBParaSite" id="TASK_0000239101-mRNA-1"/>
    </source>
</evidence>
<keyword evidence="2" id="KW-1185">Reference proteome</keyword>
<dbReference type="EMBL" id="UYRS01001571">
    <property type="protein sequence ID" value="VDK25055.1"/>
    <property type="molecule type" value="Genomic_DNA"/>
</dbReference>
<reference evidence="1 2" key="2">
    <citation type="submission" date="2018-11" db="EMBL/GenBank/DDBJ databases">
        <authorList>
            <consortium name="Pathogen Informatics"/>
        </authorList>
    </citation>
    <scope>NUCLEOTIDE SEQUENCE [LARGE SCALE GENOMIC DNA]</scope>
</reference>
<evidence type="ECO:0000313" key="1">
    <source>
        <dbReference type="EMBL" id="VDK25055.1"/>
    </source>
</evidence>
<evidence type="ECO:0000313" key="2">
    <source>
        <dbReference type="Proteomes" id="UP000282613"/>
    </source>
</evidence>
<sequence length="164" mass="17705">MHPGTATHCTAPHHLGRTSTYPLVLSPSLPPFLPSFPLHYFTFLSPTHPRHRHHLSSNPALHALPACPSAYRLSLLSPLPSPSSLPCPALPCPSLPCSVLPYPYSALAPSPIRLREHASGAVEVRSARHASRRGVVARDHTYKAFRLKGAGVCVCACTSDASWR</sequence>
<proteinExistence type="predicted"/>
<dbReference type="WBParaSite" id="TASK_0000239101-mRNA-1">
    <property type="protein sequence ID" value="TASK_0000239101-mRNA-1"/>
    <property type="gene ID" value="TASK_0000239101"/>
</dbReference>
<dbReference type="AlphaFoldDB" id="A0A0R3VY97"/>
<gene>
    <name evidence="1" type="ORF">TASK_LOCUS2392</name>
</gene>
<accession>A0A0R3VY97</accession>
<name>A0A0R3VY97_TAEAS</name>
<protein>
    <submittedName>
        <fullName evidence="1 3">Uncharacterized protein</fullName>
    </submittedName>
</protein>
<dbReference type="Proteomes" id="UP000282613">
    <property type="component" value="Unassembled WGS sequence"/>
</dbReference>
<reference evidence="3" key="1">
    <citation type="submission" date="2017-02" db="UniProtKB">
        <authorList>
            <consortium name="WormBaseParasite"/>
        </authorList>
    </citation>
    <scope>IDENTIFICATION</scope>
</reference>
<organism evidence="3">
    <name type="scientific">Taenia asiatica</name>
    <name type="common">Asian tapeworm</name>
    <dbReference type="NCBI Taxonomy" id="60517"/>
    <lineage>
        <taxon>Eukaryota</taxon>
        <taxon>Metazoa</taxon>
        <taxon>Spiralia</taxon>
        <taxon>Lophotrochozoa</taxon>
        <taxon>Platyhelminthes</taxon>
        <taxon>Cestoda</taxon>
        <taxon>Eucestoda</taxon>
        <taxon>Cyclophyllidea</taxon>
        <taxon>Taeniidae</taxon>
        <taxon>Taenia</taxon>
    </lineage>
</organism>